<name>A0A376AD88_9HYPH</name>
<dbReference type="GO" id="GO:0006276">
    <property type="term" value="P:plasmid maintenance"/>
    <property type="evidence" value="ECO:0007669"/>
    <property type="project" value="InterPro"/>
</dbReference>
<dbReference type="EMBL" id="UEYP01000001">
    <property type="protein sequence ID" value="SSC65724.1"/>
    <property type="molecule type" value="Genomic_DNA"/>
</dbReference>
<dbReference type="GO" id="GO:0008657">
    <property type="term" value="F:DNA topoisomerase type II (double strand cut, ATP-hydrolyzing) inhibitor activity"/>
    <property type="evidence" value="ECO:0007669"/>
    <property type="project" value="InterPro"/>
</dbReference>
<dbReference type="InterPro" id="IPR011067">
    <property type="entry name" value="Plasmid_toxin/cell-grow_inhib"/>
</dbReference>
<sequence>MIDGQPYVMATHRMASVPTSEIGPMVTDLSHRSDEITVATDFLFQGF</sequence>
<dbReference type="Gene3D" id="2.30.30.110">
    <property type="match status" value="1"/>
</dbReference>
<protein>
    <recommendedName>
        <fullName evidence="2">Toxin CcdB</fullName>
    </recommendedName>
    <alternativeName>
        <fullName evidence="7">Cytotoxic protein CcdB</fullName>
    </alternativeName>
    <alternativeName>
        <fullName evidence="6">Protein LetD</fullName>
    </alternativeName>
</protein>
<keyword evidence="9" id="KW-1185">Reference proteome</keyword>
<evidence type="ECO:0000256" key="7">
    <source>
        <dbReference type="ARBA" id="ARBA00033135"/>
    </source>
</evidence>
<evidence type="ECO:0000256" key="6">
    <source>
        <dbReference type="ARBA" id="ARBA00029628"/>
    </source>
</evidence>
<evidence type="ECO:0000256" key="5">
    <source>
        <dbReference type="ARBA" id="ARBA00023163"/>
    </source>
</evidence>
<evidence type="ECO:0000313" key="8">
    <source>
        <dbReference type="EMBL" id="SSC65724.1"/>
    </source>
</evidence>
<dbReference type="SUPFAM" id="SSF50118">
    <property type="entry name" value="Cell growth inhibitor/plasmid maintenance toxic component"/>
    <property type="match status" value="1"/>
</dbReference>
<evidence type="ECO:0000256" key="4">
    <source>
        <dbReference type="ARBA" id="ARBA00023015"/>
    </source>
</evidence>
<dbReference type="InterPro" id="IPR002712">
    <property type="entry name" value="CcdB"/>
</dbReference>
<dbReference type="Pfam" id="PF01845">
    <property type="entry name" value="CcdB"/>
    <property type="match status" value="1"/>
</dbReference>
<evidence type="ECO:0000256" key="2">
    <source>
        <dbReference type="ARBA" id="ARBA00015075"/>
    </source>
</evidence>
<proteinExistence type="inferred from homology"/>
<gene>
    <name evidence="8" type="ORF">RHIZ70_1432</name>
</gene>
<accession>A0A376AD88</accession>
<keyword evidence="4" id="KW-0805">Transcription regulation</keyword>
<reference evidence="9" key="1">
    <citation type="submission" date="2018-07" db="EMBL/GenBank/DDBJ databases">
        <authorList>
            <person name="Peiro R."/>
            <person name="Begona"/>
            <person name="Cbmso G."/>
            <person name="Lopez M."/>
            <person name="Gonzalez S."/>
        </authorList>
    </citation>
    <scope>NUCLEOTIDE SEQUENCE [LARGE SCALE GENOMIC DNA]</scope>
</reference>
<evidence type="ECO:0000313" key="9">
    <source>
        <dbReference type="Proteomes" id="UP000254764"/>
    </source>
</evidence>
<evidence type="ECO:0000256" key="3">
    <source>
        <dbReference type="ARBA" id="ARBA00022491"/>
    </source>
</evidence>
<keyword evidence="5" id="KW-0804">Transcription</keyword>
<evidence type="ECO:0000256" key="1">
    <source>
        <dbReference type="ARBA" id="ARBA00005230"/>
    </source>
</evidence>
<dbReference type="AlphaFoldDB" id="A0A376AD88"/>
<keyword evidence="3" id="KW-0678">Repressor</keyword>
<organism evidence="8 9">
    <name type="scientific">Ciceribacter selenitireducens ATCC BAA-1503</name>
    <dbReference type="NCBI Taxonomy" id="1336235"/>
    <lineage>
        <taxon>Bacteria</taxon>
        <taxon>Pseudomonadati</taxon>
        <taxon>Pseudomonadota</taxon>
        <taxon>Alphaproteobacteria</taxon>
        <taxon>Hyphomicrobiales</taxon>
        <taxon>Rhizobiaceae</taxon>
        <taxon>Ciceribacter</taxon>
    </lineage>
</organism>
<comment type="similarity">
    <text evidence="1">Belongs to the CcdB toxin family.</text>
</comment>
<dbReference type="Proteomes" id="UP000254764">
    <property type="component" value="Unassembled WGS sequence"/>
</dbReference>